<evidence type="ECO:0000256" key="5">
    <source>
        <dbReference type="ARBA" id="ARBA00023136"/>
    </source>
</evidence>
<evidence type="ECO:0000256" key="4">
    <source>
        <dbReference type="ARBA" id="ARBA00022833"/>
    </source>
</evidence>
<proteinExistence type="inferred from homology"/>
<name>A0A9P7V2H1_9AGAR</name>
<dbReference type="InterPro" id="IPR000547">
    <property type="entry name" value="Clathrin_H-chain/VPS_repeat"/>
</dbReference>
<dbReference type="GO" id="GO:0030897">
    <property type="term" value="C:HOPS complex"/>
    <property type="evidence" value="ECO:0007669"/>
    <property type="project" value="TreeGrafter"/>
</dbReference>
<feature type="domain" description="Pep3/Vps18 beta-propeller" evidence="10">
    <location>
        <begin position="54"/>
        <end position="408"/>
    </location>
</feature>
<feature type="region of interest" description="Disordered" evidence="9">
    <location>
        <begin position="1"/>
        <end position="21"/>
    </location>
</feature>
<keyword evidence="2" id="KW-0479">Metal-binding</keyword>
<keyword evidence="5" id="KW-0472">Membrane</keyword>
<dbReference type="GO" id="GO:0048284">
    <property type="term" value="P:organelle fusion"/>
    <property type="evidence" value="ECO:0007669"/>
    <property type="project" value="TreeGrafter"/>
</dbReference>
<dbReference type="Pfam" id="PF05131">
    <property type="entry name" value="Pep3_Vps18"/>
    <property type="match status" value="1"/>
</dbReference>
<dbReference type="GO" id="GO:0006886">
    <property type="term" value="P:intracellular protein transport"/>
    <property type="evidence" value="ECO:0007669"/>
    <property type="project" value="UniProtKB-UniRule"/>
</dbReference>
<dbReference type="AlphaFoldDB" id="A0A9P7V2H1"/>
<dbReference type="GO" id="GO:0007032">
    <property type="term" value="P:endosome organization"/>
    <property type="evidence" value="ECO:0007669"/>
    <property type="project" value="TreeGrafter"/>
</dbReference>
<evidence type="ECO:0000256" key="1">
    <source>
        <dbReference type="ARBA" id="ARBA00010454"/>
    </source>
</evidence>
<accession>A0A9P7V2H1</accession>
<feature type="repeat" description="CHCR" evidence="7">
    <location>
        <begin position="638"/>
        <end position="807"/>
    </location>
</feature>
<dbReference type="InterPro" id="IPR058919">
    <property type="entry name" value="Pep3/Vps18_RING_C"/>
</dbReference>
<keyword evidence="4" id="KW-0862">Zinc</keyword>
<dbReference type="RefSeq" id="XP_043015534.1">
    <property type="nucleotide sequence ID" value="XM_043146829.1"/>
</dbReference>
<dbReference type="InterPro" id="IPR007810">
    <property type="entry name" value="Pep3/Vps18_beta-prop"/>
</dbReference>
<keyword evidence="3" id="KW-0863">Zinc-finger</keyword>
<dbReference type="PROSITE" id="PS50236">
    <property type="entry name" value="CHCR"/>
    <property type="match status" value="1"/>
</dbReference>
<comment type="similarity">
    <text evidence="1">Belongs to the VPS18 family.</text>
</comment>
<dbReference type="PANTHER" id="PTHR23323">
    <property type="entry name" value="VACUOLAR PROTEIN SORTING-ASSOCIATED PROTEIN"/>
    <property type="match status" value="1"/>
</dbReference>
<keyword evidence="13" id="KW-1185">Reference proteome</keyword>
<dbReference type="OrthoDB" id="1845386at2759"/>
<evidence type="ECO:0000256" key="2">
    <source>
        <dbReference type="ARBA" id="ARBA00022723"/>
    </source>
</evidence>
<dbReference type="GeneID" id="66070015"/>
<reference evidence="12" key="1">
    <citation type="journal article" date="2021" name="Genome Biol. Evol.">
        <title>The assembled and annotated genome of the fairy-ring fungus Marasmius oreades.</title>
        <authorList>
            <person name="Hiltunen M."/>
            <person name="Ament-Velasquez S.L."/>
            <person name="Johannesson H."/>
        </authorList>
    </citation>
    <scope>NUCLEOTIDE SEQUENCE</scope>
    <source>
        <strain evidence="12">03SP1</strain>
    </source>
</reference>
<evidence type="ECO:0000256" key="6">
    <source>
        <dbReference type="ARBA" id="ARBA00029433"/>
    </source>
</evidence>
<gene>
    <name evidence="12" type="ORF">E1B28_000939</name>
</gene>
<evidence type="ECO:0000256" key="7">
    <source>
        <dbReference type="PROSITE-ProRule" id="PRU01006"/>
    </source>
</evidence>
<dbReference type="GO" id="GO:0005768">
    <property type="term" value="C:endosome"/>
    <property type="evidence" value="ECO:0007669"/>
    <property type="project" value="TreeGrafter"/>
</dbReference>
<evidence type="ECO:0000256" key="8">
    <source>
        <dbReference type="SAM" id="Coils"/>
    </source>
</evidence>
<evidence type="ECO:0008006" key="14">
    <source>
        <dbReference type="Google" id="ProtNLM"/>
    </source>
</evidence>
<evidence type="ECO:0000313" key="13">
    <source>
        <dbReference type="Proteomes" id="UP001049176"/>
    </source>
</evidence>
<dbReference type="CDD" id="cd16462">
    <property type="entry name" value="RING-H2_Pep3p-like"/>
    <property type="match status" value="1"/>
</dbReference>
<protein>
    <recommendedName>
        <fullName evidence="14">Pep3/Vps18/deep orange domain-containing protein</fullName>
    </recommendedName>
</protein>
<evidence type="ECO:0000313" key="12">
    <source>
        <dbReference type="EMBL" id="KAG7099064.1"/>
    </source>
</evidence>
<keyword evidence="8" id="KW-0175">Coiled coil</keyword>
<dbReference type="Proteomes" id="UP001049176">
    <property type="component" value="Chromosome 1"/>
</dbReference>
<dbReference type="GO" id="GO:0007033">
    <property type="term" value="P:vacuole organization"/>
    <property type="evidence" value="ECO:0007669"/>
    <property type="project" value="TreeGrafter"/>
</dbReference>
<dbReference type="SUPFAM" id="SSF57850">
    <property type="entry name" value="RING/U-box"/>
    <property type="match status" value="1"/>
</dbReference>
<evidence type="ECO:0000259" key="11">
    <source>
        <dbReference type="Pfam" id="PF26148"/>
    </source>
</evidence>
<evidence type="ECO:0000259" key="10">
    <source>
        <dbReference type="Pfam" id="PF05131"/>
    </source>
</evidence>
<organism evidence="12 13">
    <name type="scientific">Marasmius oreades</name>
    <name type="common">fairy-ring Marasmius</name>
    <dbReference type="NCBI Taxonomy" id="181124"/>
    <lineage>
        <taxon>Eukaryota</taxon>
        <taxon>Fungi</taxon>
        <taxon>Dikarya</taxon>
        <taxon>Basidiomycota</taxon>
        <taxon>Agaricomycotina</taxon>
        <taxon>Agaricomycetes</taxon>
        <taxon>Agaricomycetidae</taxon>
        <taxon>Agaricales</taxon>
        <taxon>Marasmiineae</taxon>
        <taxon>Marasmiaceae</taxon>
        <taxon>Marasmius</taxon>
    </lineage>
</organism>
<dbReference type="GO" id="GO:0006904">
    <property type="term" value="P:vesicle docking involved in exocytosis"/>
    <property type="evidence" value="ECO:0007669"/>
    <property type="project" value="TreeGrafter"/>
</dbReference>
<dbReference type="EMBL" id="CM032181">
    <property type="protein sequence ID" value="KAG7099064.1"/>
    <property type="molecule type" value="Genomic_DNA"/>
</dbReference>
<dbReference type="Pfam" id="PF26148">
    <property type="entry name" value="VPS18_RING_C"/>
    <property type="match status" value="1"/>
</dbReference>
<evidence type="ECO:0000256" key="3">
    <source>
        <dbReference type="ARBA" id="ARBA00022771"/>
    </source>
</evidence>
<comment type="subcellular location">
    <subcellularLocation>
        <location evidence="6">Endomembrane system</location>
        <topology evidence="6">Peripheral membrane protein</topology>
        <orientation evidence="6">Cytoplasmic side</orientation>
    </subcellularLocation>
</comment>
<dbReference type="GO" id="GO:0030674">
    <property type="term" value="F:protein-macromolecule adaptor activity"/>
    <property type="evidence" value="ECO:0007669"/>
    <property type="project" value="TreeGrafter"/>
</dbReference>
<dbReference type="KEGG" id="more:E1B28_000939"/>
<dbReference type="GO" id="GO:0008270">
    <property type="term" value="F:zinc ion binding"/>
    <property type="evidence" value="ECO:0007669"/>
    <property type="project" value="UniProtKB-KW"/>
</dbReference>
<comment type="caution">
    <text evidence="12">The sequence shown here is derived from an EMBL/GenBank/DDBJ whole genome shotgun (WGS) entry which is preliminary data.</text>
</comment>
<feature type="coiled-coil region" evidence="8">
    <location>
        <begin position="844"/>
        <end position="878"/>
    </location>
</feature>
<feature type="domain" description="Pep3/Vps18 RING C-terminal" evidence="11">
    <location>
        <begin position="883"/>
        <end position="940"/>
    </location>
</feature>
<sequence length="1081" mass="122128">MFDEYVEHAASSPSGALAHPTSLPKLQYQGFEPQPENVEDVPPESSESAIADAPIFDLGQVQCTINAPLVSLVVCSDMLVMGLASNMLIIIELSHATQVIQIQVPRKPNLEMTLYKIFMDPSGRHIIITSLQGENWYLYRTWKKPRQLKTFKMVIESVAWNKTALLSTSQPTSTREILIGARNGIIYEAVLNAEEDFFKSQERYLQPVLHLPEKQPITGLKYDLFPSSEATKILVVVTTPSRMYQFGGIPDRKSDDAGRVFTGLFANSKDPKILELPGTNQYSELHYYTPNADQASSLPRSLAWMTGPGIYHGNLNFESNSDDLIDSADVLLYPAPSSEFPISIALTEFHYVLLYKDRLVGVCSLDDKTVYEEPLPLKRDEEVRGITADPVRKTYWAYTDQSIFELLVGNEDRDVWKVYLAKKQFEVALQYSKTASQRNSILSAQANNLFSDRRYFQAAQAYSQCSVSFEEVVLKFMDVGERDALRSYLISRLERTRKTDLTQRMMLATWLVEFYLTECNRLDDVVASESVSQDIENVLANRTMLEDDLRHFFETYQKNLDPKTTYELIQGHGRTDMYLHYATVIGDFERVIDHWILEEEWSNAIGVLNRQSDIELYYRFAAVLLRQSPKEMVDSWLKQKALDPLRLIPALLQLQRGPRDPLSPNQAIRYLNDVVFEQHNTSTTIHNLLITFHVSPSSSLSSSTVVDDGPLLKFLSTAPIDPLTNKPYYDLDYALRLCKQSGRTQPCVHIYSKMGLYENSVDLALEKGDLELAKINADKPEDDQPLRKKLWLKIARYVVQDKRDIKTAMHFLEDTDLLKIEDILPFFPDFVVIDDFKEEIAHALEGYSSHIDNLKSEMDEATRTAESIQQDIAALRNRFVTIDAGETCSSCSHLLLTRQFYVFPCRHNFHADCLIGLAKEYLPAHSLRRILALQTELVKGNPSSLSVANITAPSVAVSQGRQPQSQRTLLSSNFTSLANPLQNGTRAANLLGRNILSAGDRLRDLIIPDALAAVISTPTWIPGIGGNKRSGVESDNRQKVEKLKAELDEVLAGSCPLCESVIVGLDKPFVKEDEVDTTWAL</sequence>
<evidence type="ECO:0000256" key="9">
    <source>
        <dbReference type="SAM" id="MobiDB-lite"/>
    </source>
</evidence>
<dbReference type="PANTHER" id="PTHR23323:SF26">
    <property type="entry name" value="VACUOLAR PROTEIN SORTING-ASSOCIATED PROTEIN 18 HOMOLOG"/>
    <property type="match status" value="1"/>
</dbReference>